<evidence type="ECO:0000313" key="1">
    <source>
        <dbReference type="EMBL" id="OWW18184.1"/>
    </source>
</evidence>
<protein>
    <submittedName>
        <fullName evidence="1">Uncharacterized protein</fullName>
    </submittedName>
</protein>
<keyword evidence="2" id="KW-1185">Reference proteome</keyword>
<gene>
    <name evidence="1" type="ORF">AYR66_01815</name>
</gene>
<dbReference type="EMBL" id="LSTO01000018">
    <property type="protein sequence ID" value="OWW18184.1"/>
    <property type="molecule type" value="Genomic_DNA"/>
</dbReference>
<dbReference type="Proteomes" id="UP000197535">
    <property type="component" value="Unassembled WGS sequence"/>
</dbReference>
<sequence length="136" mass="15054">MCNDADDSPDASGTDFVARLTEVPADFPRSVVHGAVAGETAKVRLVEYAGRYYEEGCTPPEIVTRWDGCEDLARQIAEKALASKHGKRKEMTEVAILEQYLPRLIATGWVSEAEARWVIRRVAAILNWPRPPTAEA</sequence>
<dbReference type="AlphaFoldDB" id="A0A254T687"/>
<comment type="caution">
    <text evidence="1">The sequence shown here is derived from an EMBL/GenBank/DDBJ whole genome shotgun (WGS) entry which is preliminary data.</text>
</comment>
<proteinExistence type="predicted"/>
<evidence type="ECO:0000313" key="2">
    <source>
        <dbReference type="Proteomes" id="UP000197535"/>
    </source>
</evidence>
<name>A0A254T687_9BURK</name>
<accession>A0A254T687</accession>
<reference evidence="1 2" key="1">
    <citation type="submission" date="2016-02" db="EMBL/GenBank/DDBJ databases">
        <authorList>
            <person name="Wen L."/>
            <person name="He K."/>
            <person name="Yang H."/>
        </authorList>
    </citation>
    <scope>NUCLEOTIDE SEQUENCE [LARGE SCALE GENOMIC DNA]</scope>
    <source>
        <strain evidence="1 2">TSA40</strain>
    </source>
</reference>
<organism evidence="1 2">
    <name type="scientific">Noviherbaspirillum denitrificans</name>
    <dbReference type="NCBI Taxonomy" id="1968433"/>
    <lineage>
        <taxon>Bacteria</taxon>
        <taxon>Pseudomonadati</taxon>
        <taxon>Pseudomonadota</taxon>
        <taxon>Betaproteobacteria</taxon>
        <taxon>Burkholderiales</taxon>
        <taxon>Oxalobacteraceae</taxon>
        <taxon>Noviherbaspirillum</taxon>
    </lineage>
</organism>